<evidence type="ECO:0000313" key="4">
    <source>
        <dbReference type="Proteomes" id="UP000076078"/>
    </source>
</evidence>
<dbReference type="AlphaFoldDB" id="A0A152A374"/>
<name>A0A152A374_TIELA</name>
<sequence length="911" mass="104482">MSNNNMDSNNNLTPNISPILSSNILTTTTTAATLGGTSTGILTNSPFEFKINNESTTSLLSGLDNFNSSNSSPNGKSSKSKDDIRRRRQQSKSMSYSNFNSIPDVMEEYNAEEILDICILLKERLKQLAVQLELDLSEIDHKDQEIDLLKSRINKYNTDYREKEEEVDQLGSRIKQMTLESSNQAKENDKIAEELQLLKKTWVPPLEVDNWKEQMTILTQEAEKKDQVIDDWIQRYEHSEKKIEALVEQVKKERELAVIQRQESELIHKQFKQEREQYFKEMENDKKRLTKSKIKNNVQQEKNKRLEADNEVVQKNLEKVKLQLSAAEKDNIGLKHQIETIQLQLADSQKLYNDLNNSQMNMTQELKHSESERLAIIGLMNRSELEIDERMLLLMSELSKSNETISKLQFTIKDLERQLTDERLTRQITNISLSNATYSLTERDLIRMIQEKDEEIQRQLKQIQRLYVDNNNLRSKSKSLEDNMNENSNQLQMTKKSLRSSRKELSKITQELLFISNENFNDSIGGSNGNQSFTNDEYQTPNSKRKSLDSSLLNNIMNQADDDDENTPNISPIKTSMLTSEPSNSTSTTSATLPNRHRSLTYSSSPSRNNILSPNKSTANLSTVSGLTPATRTVDQLEEMLEKARTANMGYRLHIQFLSKEIKTMESDIKQQREYTNNIVSRLNMDLEESKRLNSRIRKTFLSRFTKEEDLIFLDYYTMTDRFYKPNYNLLSMDTGSSTTTNLNTISPLLSSSSTSSSSNSITTSPLLTSTSSLSQMMQQNDKFSPLKQQTTIINEYDSSSLSSSNLKIIPKELSFSNLQETLPNNTRQQNNNNLNNSTNNMNGKSSLNNSNNNISKRTSVDISKHCAKCSKEFSLFSRKYQCIHCTMNYCSDCCNTKSKTCVFCTMSPTK</sequence>
<protein>
    <submittedName>
        <fullName evidence="3">Uncharacterized protein</fullName>
    </submittedName>
</protein>
<feature type="coiled-coil region" evidence="1">
    <location>
        <begin position="122"/>
        <end position="180"/>
    </location>
</feature>
<dbReference type="InterPro" id="IPR011011">
    <property type="entry name" value="Znf_FYVE_PHD"/>
</dbReference>
<feature type="compositionally biased region" description="Polar residues" evidence="2">
    <location>
        <begin position="485"/>
        <end position="494"/>
    </location>
</feature>
<feature type="compositionally biased region" description="Low complexity" evidence="2">
    <location>
        <begin position="579"/>
        <end position="592"/>
    </location>
</feature>
<feature type="region of interest" description="Disordered" evidence="2">
    <location>
        <begin position="477"/>
        <end position="502"/>
    </location>
</feature>
<gene>
    <name evidence="3" type="ORF">DLAC_02691</name>
</gene>
<dbReference type="OrthoDB" id="20608at2759"/>
<dbReference type="OMA" id="CCNTKSK"/>
<dbReference type="Proteomes" id="UP000076078">
    <property type="component" value="Unassembled WGS sequence"/>
</dbReference>
<evidence type="ECO:0000256" key="1">
    <source>
        <dbReference type="SAM" id="Coils"/>
    </source>
</evidence>
<evidence type="ECO:0000313" key="3">
    <source>
        <dbReference type="EMBL" id="KYR00659.1"/>
    </source>
</evidence>
<keyword evidence="4" id="KW-1185">Reference proteome</keyword>
<dbReference type="EMBL" id="LODT01000013">
    <property type="protein sequence ID" value="KYR00659.1"/>
    <property type="molecule type" value="Genomic_DNA"/>
</dbReference>
<feature type="compositionally biased region" description="Polar residues" evidence="2">
    <location>
        <begin position="600"/>
        <end position="621"/>
    </location>
</feature>
<keyword evidence="1" id="KW-0175">Coiled coil</keyword>
<proteinExistence type="predicted"/>
<feature type="compositionally biased region" description="Polar residues" evidence="2">
    <location>
        <begin position="526"/>
        <end position="542"/>
    </location>
</feature>
<dbReference type="STRING" id="361077.A0A152A374"/>
<feature type="region of interest" description="Disordered" evidence="2">
    <location>
        <begin position="823"/>
        <end position="855"/>
    </location>
</feature>
<feature type="coiled-coil region" evidence="1">
    <location>
        <begin position="229"/>
        <end position="372"/>
    </location>
</feature>
<comment type="caution">
    <text evidence="3">The sequence shown here is derived from an EMBL/GenBank/DDBJ whole genome shotgun (WGS) entry which is preliminary data.</text>
</comment>
<feature type="compositionally biased region" description="Polar residues" evidence="2">
    <location>
        <begin position="567"/>
        <end position="578"/>
    </location>
</feature>
<evidence type="ECO:0000256" key="2">
    <source>
        <dbReference type="SAM" id="MobiDB-lite"/>
    </source>
</evidence>
<dbReference type="InParanoid" id="A0A152A374"/>
<dbReference type="SUPFAM" id="SSF57903">
    <property type="entry name" value="FYVE/PHD zinc finger"/>
    <property type="match status" value="1"/>
</dbReference>
<reference evidence="3 4" key="1">
    <citation type="submission" date="2015-12" db="EMBL/GenBank/DDBJ databases">
        <title>Dictyostelia acquired genes for synthesis and detection of signals that induce cell-type specialization by lateral gene transfer from prokaryotes.</title>
        <authorList>
            <person name="Gloeckner G."/>
            <person name="Schaap P."/>
        </authorList>
    </citation>
    <scope>NUCLEOTIDE SEQUENCE [LARGE SCALE GENOMIC DNA]</scope>
    <source>
        <strain evidence="3 4">TK</strain>
    </source>
</reference>
<organism evidence="3 4">
    <name type="scientific">Tieghemostelium lacteum</name>
    <name type="common">Slime mold</name>
    <name type="synonym">Dictyostelium lacteum</name>
    <dbReference type="NCBI Taxonomy" id="361077"/>
    <lineage>
        <taxon>Eukaryota</taxon>
        <taxon>Amoebozoa</taxon>
        <taxon>Evosea</taxon>
        <taxon>Eumycetozoa</taxon>
        <taxon>Dictyostelia</taxon>
        <taxon>Dictyosteliales</taxon>
        <taxon>Raperosteliaceae</taxon>
        <taxon>Tieghemostelium</taxon>
    </lineage>
</organism>
<dbReference type="FunCoup" id="A0A152A374">
    <property type="interactions" value="170"/>
</dbReference>
<dbReference type="CDD" id="cd00065">
    <property type="entry name" value="FYVE_like_SF"/>
    <property type="match status" value="1"/>
</dbReference>
<feature type="region of interest" description="Disordered" evidence="2">
    <location>
        <begin position="62"/>
        <end position="98"/>
    </location>
</feature>
<feature type="compositionally biased region" description="Low complexity" evidence="2">
    <location>
        <begin position="825"/>
        <end position="855"/>
    </location>
</feature>
<feature type="compositionally biased region" description="Polar residues" evidence="2">
    <location>
        <begin position="549"/>
        <end position="558"/>
    </location>
</feature>
<accession>A0A152A374</accession>
<feature type="compositionally biased region" description="Low complexity" evidence="2">
    <location>
        <begin position="67"/>
        <end position="77"/>
    </location>
</feature>
<feature type="region of interest" description="Disordered" evidence="2">
    <location>
        <begin position="526"/>
        <end position="621"/>
    </location>
</feature>